<dbReference type="Proteomes" id="UP000249185">
    <property type="component" value="Unassembled WGS sequence"/>
</dbReference>
<protein>
    <recommendedName>
        <fullName evidence="4">DUF2380 domain-containing protein</fullName>
    </recommendedName>
</protein>
<comment type="caution">
    <text evidence="2">The sequence shown here is derived from an EMBL/GenBank/DDBJ whole genome shotgun (WGS) entry which is preliminary data.</text>
</comment>
<evidence type="ECO:0000313" key="3">
    <source>
        <dbReference type="Proteomes" id="UP000249185"/>
    </source>
</evidence>
<gene>
    <name evidence="2" type="ORF">DI556_09475</name>
</gene>
<evidence type="ECO:0000256" key="1">
    <source>
        <dbReference type="SAM" id="SignalP"/>
    </source>
</evidence>
<feature type="chain" id="PRO_5016008452" description="DUF2380 domain-containing protein" evidence="1">
    <location>
        <begin position="18"/>
        <end position="170"/>
    </location>
</feature>
<dbReference type="AlphaFoldDB" id="A0A2W5Q4Q5"/>
<dbReference type="EMBL" id="QFPW01000006">
    <property type="protein sequence ID" value="PZQ49693.1"/>
    <property type="molecule type" value="Genomic_DNA"/>
</dbReference>
<evidence type="ECO:0000313" key="2">
    <source>
        <dbReference type="EMBL" id="PZQ49693.1"/>
    </source>
</evidence>
<sequence>MKALILPLLLAAAPALAGTGWEGRSAAFFGIHFIDTSTEGAVNGPRADEAARVAMLDQYIAEGLVAGGLTLVDLGPASERIAAVKNPEHCAGCDGEIARGLGADYSIVAEVQKVSNLILAINIYVRDAATGAQIRGQAVDIRGNTDDSWRRGARYILRNNIFKEPAPPAP</sequence>
<evidence type="ECO:0008006" key="4">
    <source>
        <dbReference type="Google" id="ProtNLM"/>
    </source>
</evidence>
<dbReference type="InterPro" id="IPR021698">
    <property type="entry name" value="DUF3280"/>
</dbReference>
<dbReference type="Pfam" id="PF11684">
    <property type="entry name" value="DUF3280"/>
    <property type="match status" value="1"/>
</dbReference>
<organism evidence="2 3">
    <name type="scientific">Rhodovulum sulfidophilum</name>
    <name type="common">Rhodobacter sulfidophilus</name>
    <dbReference type="NCBI Taxonomy" id="35806"/>
    <lineage>
        <taxon>Bacteria</taxon>
        <taxon>Pseudomonadati</taxon>
        <taxon>Pseudomonadota</taxon>
        <taxon>Alphaproteobacteria</taxon>
        <taxon>Rhodobacterales</taxon>
        <taxon>Paracoccaceae</taxon>
        <taxon>Rhodovulum</taxon>
    </lineage>
</organism>
<name>A0A2W5Q4Q5_RHOSU</name>
<feature type="signal peptide" evidence="1">
    <location>
        <begin position="1"/>
        <end position="17"/>
    </location>
</feature>
<proteinExistence type="predicted"/>
<keyword evidence="1" id="KW-0732">Signal</keyword>
<accession>A0A2W5Q4Q5</accession>
<reference evidence="2 3" key="1">
    <citation type="submission" date="2017-08" db="EMBL/GenBank/DDBJ databases">
        <title>Infants hospitalized years apart are colonized by the same room-sourced microbial strains.</title>
        <authorList>
            <person name="Brooks B."/>
            <person name="Olm M.R."/>
            <person name="Firek B.A."/>
            <person name="Baker R."/>
            <person name="Thomas B.C."/>
            <person name="Morowitz M.J."/>
            <person name="Banfield J.F."/>
        </authorList>
    </citation>
    <scope>NUCLEOTIDE SEQUENCE [LARGE SCALE GENOMIC DNA]</scope>
    <source>
        <strain evidence="2">S2_005_002_R2_34</strain>
    </source>
</reference>